<feature type="region of interest" description="Disordered" evidence="1">
    <location>
        <begin position="1"/>
        <end position="67"/>
    </location>
</feature>
<dbReference type="AlphaFoldDB" id="A0AAP0DD47"/>
<feature type="compositionally biased region" description="Basic residues" evidence="1">
    <location>
        <begin position="1"/>
        <end position="12"/>
    </location>
</feature>
<proteinExistence type="predicted"/>
<feature type="compositionally biased region" description="Basic and acidic residues" evidence="1">
    <location>
        <begin position="17"/>
        <end position="30"/>
    </location>
</feature>
<protein>
    <submittedName>
        <fullName evidence="2">Uncharacterized protein</fullName>
    </submittedName>
</protein>
<evidence type="ECO:0000313" key="2">
    <source>
        <dbReference type="EMBL" id="KAK9070627.1"/>
    </source>
</evidence>
<evidence type="ECO:0000313" key="3">
    <source>
        <dbReference type="Proteomes" id="UP001408789"/>
    </source>
</evidence>
<reference evidence="2 3" key="1">
    <citation type="submission" date="2024-04" db="EMBL/GenBank/DDBJ databases">
        <title>The reference genome of an endangered Asteraceae, Deinandra increscens subsp. villosa, native to the Central Coast of California.</title>
        <authorList>
            <person name="Guilliams M."/>
            <person name="Hasenstab-Lehman K."/>
            <person name="Meyer R."/>
            <person name="Mcevoy S."/>
        </authorList>
    </citation>
    <scope>NUCLEOTIDE SEQUENCE [LARGE SCALE GENOMIC DNA]</scope>
    <source>
        <tissue evidence="2">Leaf</tissue>
    </source>
</reference>
<dbReference type="PANTHER" id="PTHR34117">
    <property type="entry name" value="STYLE CELL-CYCLE INHIBITOR 1"/>
    <property type="match status" value="1"/>
</dbReference>
<dbReference type="EMBL" id="JBCNJP010000012">
    <property type="protein sequence ID" value="KAK9070627.1"/>
    <property type="molecule type" value="Genomic_DNA"/>
</dbReference>
<organism evidence="2 3">
    <name type="scientific">Deinandra increscens subsp. villosa</name>
    <dbReference type="NCBI Taxonomy" id="3103831"/>
    <lineage>
        <taxon>Eukaryota</taxon>
        <taxon>Viridiplantae</taxon>
        <taxon>Streptophyta</taxon>
        <taxon>Embryophyta</taxon>
        <taxon>Tracheophyta</taxon>
        <taxon>Spermatophyta</taxon>
        <taxon>Magnoliopsida</taxon>
        <taxon>eudicotyledons</taxon>
        <taxon>Gunneridae</taxon>
        <taxon>Pentapetalae</taxon>
        <taxon>asterids</taxon>
        <taxon>campanulids</taxon>
        <taxon>Asterales</taxon>
        <taxon>Asteraceae</taxon>
        <taxon>Asteroideae</taxon>
        <taxon>Heliantheae alliance</taxon>
        <taxon>Madieae</taxon>
        <taxon>Madiinae</taxon>
        <taxon>Deinandra</taxon>
    </lineage>
</organism>
<dbReference type="PANTHER" id="PTHR34117:SF1">
    <property type="entry name" value="STYLE CELL-CYCLE INHIBITOR 1"/>
    <property type="match status" value="1"/>
</dbReference>
<accession>A0AAP0DD47</accession>
<dbReference type="InterPro" id="IPR044688">
    <property type="entry name" value="SCI-1-like"/>
</dbReference>
<keyword evidence="3" id="KW-1185">Reference proteome</keyword>
<feature type="compositionally biased region" description="Basic residues" evidence="1">
    <location>
        <begin position="55"/>
        <end position="64"/>
    </location>
</feature>
<name>A0AAP0DD47_9ASTR</name>
<dbReference type="Proteomes" id="UP001408789">
    <property type="component" value="Unassembled WGS sequence"/>
</dbReference>
<gene>
    <name evidence="2" type="ORF">SSX86_011029</name>
</gene>
<feature type="compositionally biased region" description="Basic residues" evidence="1">
    <location>
        <begin position="31"/>
        <end position="44"/>
    </location>
</feature>
<comment type="caution">
    <text evidence="2">The sequence shown here is derived from an EMBL/GenBank/DDBJ whole genome shotgun (WGS) entry which is preliminary data.</text>
</comment>
<sequence>MGSDRKSKKKRSPASSDEGKNKRRSSSEAKSHKKDKSSDRKRKSSSSSGKQEEKRKHKHHKHARREISNFKELSDEDYFVKSNEFATWLKDERDSFFSDLSAESARKLFAEFVKDWNKKKLDLKYYDGIETGPRSSHNWKFK</sequence>
<evidence type="ECO:0000256" key="1">
    <source>
        <dbReference type="SAM" id="MobiDB-lite"/>
    </source>
</evidence>